<comment type="caution">
    <text evidence="5">Lacks conserved residue(s) required for the propagation of feature annotation.</text>
</comment>
<evidence type="ECO:0000313" key="8">
    <source>
        <dbReference type="Proteomes" id="UP000049127"/>
    </source>
</evidence>
<dbReference type="PRINTS" id="PR00723">
    <property type="entry name" value="SUBTILISIN"/>
</dbReference>
<organism evidence="7 8">
    <name type="scientific">Paraclostridium sordellii</name>
    <name type="common">Clostridium sordellii</name>
    <dbReference type="NCBI Taxonomy" id="1505"/>
    <lineage>
        <taxon>Bacteria</taxon>
        <taxon>Bacillati</taxon>
        <taxon>Bacillota</taxon>
        <taxon>Clostridia</taxon>
        <taxon>Peptostreptococcales</taxon>
        <taxon>Peptostreptococcaceae</taxon>
        <taxon>Paraclostridium</taxon>
    </lineage>
</organism>
<evidence type="ECO:0000256" key="3">
    <source>
        <dbReference type="ARBA" id="ARBA00022801"/>
    </source>
</evidence>
<reference evidence="7 8" key="1">
    <citation type="submission" date="2015-01" db="EMBL/GenBank/DDBJ databases">
        <authorList>
            <person name="Aslett A.Martin."/>
            <person name="De Silva Nishadi"/>
        </authorList>
    </citation>
    <scope>NUCLEOTIDE SEQUENCE [LARGE SCALE GENOMIC DNA]</scope>
    <source>
        <strain evidence="7 8">R28058</strain>
    </source>
</reference>
<dbReference type="CDD" id="cd07478">
    <property type="entry name" value="Peptidases_S8_CspA-like"/>
    <property type="match status" value="1"/>
</dbReference>
<name>A0A0C7G7T7_PARSO</name>
<dbReference type="Gene3D" id="2.60.120.1290">
    <property type="match status" value="2"/>
</dbReference>
<evidence type="ECO:0000256" key="2">
    <source>
        <dbReference type="ARBA" id="ARBA00022670"/>
    </source>
</evidence>
<feature type="domain" description="Peptidase S8/S53" evidence="6">
    <location>
        <begin position="404"/>
        <end position="581"/>
    </location>
</feature>
<accession>A0A0C7G7T7</accession>
<evidence type="ECO:0000313" key="7">
    <source>
        <dbReference type="EMBL" id="CEQ04243.1"/>
    </source>
</evidence>
<dbReference type="PANTHER" id="PTHR43806">
    <property type="entry name" value="PEPTIDASE S8"/>
    <property type="match status" value="1"/>
</dbReference>
<dbReference type="InterPro" id="IPR050131">
    <property type="entry name" value="Peptidase_S8_subtilisin-like"/>
</dbReference>
<evidence type="ECO:0000256" key="4">
    <source>
        <dbReference type="ARBA" id="ARBA00022825"/>
    </source>
</evidence>
<keyword evidence="4" id="KW-0720">Serine protease</keyword>
<dbReference type="InterPro" id="IPR036852">
    <property type="entry name" value="Peptidase_S8/S53_dom_sf"/>
</dbReference>
<evidence type="ECO:0000259" key="6">
    <source>
        <dbReference type="Pfam" id="PF00082"/>
    </source>
</evidence>
<dbReference type="InterPro" id="IPR000209">
    <property type="entry name" value="Peptidase_S8/S53_dom"/>
</dbReference>
<keyword evidence="2 7" id="KW-0645">Protease</keyword>
<evidence type="ECO:0000256" key="5">
    <source>
        <dbReference type="PROSITE-ProRule" id="PRU01240"/>
    </source>
</evidence>
<dbReference type="InterPro" id="IPR015500">
    <property type="entry name" value="Peptidase_S8_subtilisin-rel"/>
</dbReference>
<dbReference type="Pfam" id="PF00082">
    <property type="entry name" value="Peptidase_S8"/>
    <property type="match status" value="2"/>
</dbReference>
<proteinExistence type="inferred from homology"/>
<dbReference type="PANTHER" id="PTHR43806:SF11">
    <property type="entry name" value="CEREVISIN-RELATED"/>
    <property type="match status" value="1"/>
</dbReference>
<dbReference type="GO" id="GO:0004252">
    <property type="term" value="F:serine-type endopeptidase activity"/>
    <property type="evidence" value="ECO:0007669"/>
    <property type="project" value="InterPro"/>
</dbReference>
<feature type="domain" description="Peptidase S8/S53" evidence="6">
    <location>
        <begin position="715"/>
        <end position="827"/>
    </location>
</feature>
<comment type="similarity">
    <text evidence="1 5">Belongs to the peptidase S8 family.</text>
</comment>
<protein>
    <submittedName>
        <fullName evidence="7">Subtilisin-like serine germination related protease</fullName>
    </submittedName>
</protein>
<keyword evidence="3" id="KW-0378">Hydrolase</keyword>
<dbReference type="SUPFAM" id="SSF52743">
    <property type="entry name" value="Subtilisin-like"/>
    <property type="match status" value="1"/>
</dbReference>
<dbReference type="GO" id="GO:0006508">
    <property type="term" value="P:proteolysis"/>
    <property type="evidence" value="ECO:0007669"/>
    <property type="project" value="UniProtKB-KW"/>
</dbReference>
<dbReference type="InterPro" id="IPR034045">
    <property type="entry name" value="Pep_S8_CspA-like"/>
</dbReference>
<dbReference type="Proteomes" id="UP000049127">
    <property type="component" value="Unassembled WGS sequence"/>
</dbReference>
<dbReference type="AlphaFoldDB" id="A0A0C7G7T7"/>
<dbReference type="PROSITE" id="PS51892">
    <property type="entry name" value="SUBTILASE"/>
    <property type="match status" value="1"/>
</dbReference>
<gene>
    <name evidence="7" type="primary">cspBA_3</name>
    <name evidence="7" type="ORF">R28058_19761</name>
</gene>
<evidence type="ECO:0000256" key="1">
    <source>
        <dbReference type="ARBA" id="ARBA00011073"/>
    </source>
</evidence>
<dbReference type="Gene3D" id="3.40.50.200">
    <property type="entry name" value="Peptidase S8/S53 domain"/>
    <property type="match status" value="1"/>
</dbReference>
<dbReference type="EMBL" id="CEKZ01000003">
    <property type="protein sequence ID" value="CEQ04243.1"/>
    <property type="molecule type" value="Genomic_DNA"/>
</dbReference>
<sequence>MVIIIYCKAMFKYKDKVILIDENIEKLKETILSYYKIESFDDSEIEDFKKQILLRGHNKWEYRDLKKYSFYDEYIINSKNNVVLKLELHKKEDQVDGFKLIDFIKCIKDNSYKYKVPTLIDLNLENYKLNEFYKNELEKYSNQIYIEKNLKLDHNQNIINLNIENDESNSEINILKDKDLDVQLSLKNPNEYEVKNIIPSSKKQEYFLENTKVDINIIKVKHLEDSDIIKVKFQSKDIIESGKWAIKFNVLKGSKKNISIYTNKIKNYNFIENASISFLIQFGINSSIKSLKNRSFRDESINLSEFSPIFVIDYKDGFEEDIKELADIFKFVKLSDNFGILYINKSRTEDLGELYRITSIYRIQRYTKMVQLTNLNRGVENGYVATEEIDANFFKENPNITLDGRGVFIGIANSGIDYLHPDFIYPDGTSKIAYLWDQTKEGNPPSGFNIGTEYTREDINKAIKENNKTLSIDEEGIGTALSGICSGLGNVNKEYGGVAEGSDLIVVKLKKIDGHYNIATFHTAMRYAYKKSKEENKPIVNNVSLGSNGSVVTGTLIITDNLFYEYGVCEVIGAGNEGSGKTHASGYLSFKGDVEYVDIEIEEEEEEIEIDVLVNRPDLMNIAIVSPSGEQSKISYVSNLNYIQGLFDLENTFYSIVSNYPASYSGQQQTMIKMTSVKKGIWRIKLIGESITNGIYNIYLPNELLLKPGTKFINGDPNTTLTYPSGYKDTITVGTYDSANKSLWANSSRGPTVGATGRIEKPDVIAPGVNIIAPYNEGKYATVTGSGVSSAFVTGAMAVFFQYILSDKNYKNKAVVQKMRTYLRAGAKRVESINYPNTNSGYGLLDIKGMFDQLK</sequence>